<gene>
    <name evidence="17" type="ORF">PMIN01_04167</name>
</gene>
<comment type="similarity">
    <text evidence="13">Belongs to the SAT4 family.</text>
</comment>
<comment type="subcellular location">
    <subcellularLocation>
        <location evidence="2">Membrane</location>
        <topology evidence="2">Lipid-anchor</topology>
        <topology evidence="2">GPI-anchor</topology>
    </subcellularLocation>
    <subcellularLocation>
        <location evidence="1">Membrane</location>
        <topology evidence="1">Multi-pass membrane protein</topology>
    </subcellularLocation>
    <subcellularLocation>
        <location evidence="3">Secreted</location>
    </subcellularLocation>
</comment>
<evidence type="ECO:0000256" key="2">
    <source>
        <dbReference type="ARBA" id="ARBA00004589"/>
    </source>
</evidence>
<feature type="transmembrane region" description="Helical" evidence="15">
    <location>
        <begin position="86"/>
        <end position="108"/>
    </location>
</feature>
<dbReference type="GO" id="GO:0005576">
    <property type="term" value="C:extracellular region"/>
    <property type="evidence" value="ECO:0007669"/>
    <property type="project" value="UniProtKB-SubCell"/>
</dbReference>
<feature type="transmembrane region" description="Helical" evidence="15">
    <location>
        <begin position="287"/>
        <end position="309"/>
    </location>
</feature>
<feature type="domain" description="CFEM" evidence="16">
    <location>
        <begin position="1"/>
        <end position="104"/>
    </location>
</feature>
<dbReference type="InterPro" id="IPR049326">
    <property type="entry name" value="Rhodopsin_dom_fungi"/>
</dbReference>
<accession>A0A9P6GNY3</accession>
<feature type="transmembrane region" description="Helical" evidence="15">
    <location>
        <begin position="247"/>
        <end position="266"/>
    </location>
</feature>
<evidence type="ECO:0000256" key="6">
    <source>
        <dbReference type="ARBA" id="ARBA00022622"/>
    </source>
</evidence>
<evidence type="ECO:0000256" key="9">
    <source>
        <dbReference type="ARBA" id="ARBA00022989"/>
    </source>
</evidence>
<evidence type="ECO:0000256" key="15">
    <source>
        <dbReference type="SAM" id="Phobius"/>
    </source>
</evidence>
<evidence type="ECO:0000256" key="10">
    <source>
        <dbReference type="ARBA" id="ARBA00023136"/>
    </source>
</evidence>
<evidence type="ECO:0000313" key="17">
    <source>
        <dbReference type="EMBL" id="KAF9738884.1"/>
    </source>
</evidence>
<dbReference type="InterPro" id="IPR052337">
    <property type="entry name" value="SAT4-like"/>
</dbReference>
<dbReference type="PROSITE" id="PS52012">
    <property type="entry name" value="CFEM"/>
    <property type="match status" value="1"/>
</dbReference>
<dbReference type="EMBL" id="WJXW01000003">
    <property type="protein sequence ID" value="KAF9738884.1"/>
    <property type="molecule type" value="Genomic_DNA"/>
</dbReference>
<evidence type="ECO:0000256" key="12">
    <source>
        <dbReference type="ARBA" id="ARBA00023288"/>
    </source>
</evidence>
<keyword evidence="7 15" id="KW-0812">Transmembrane</keyword>
<dbReference type="PANTHER" id="PTHR33048:SF143">
    <property type="entry name" value="EXTRACELLULAR MEMBRANE PROTEIN CFEM DOMAIN-CONTAINING PROTEIN-RELATED"/>
    <property type="match status" value="1"/>
</dbReference>
<organism evidence="17 18">
    <name type="scientific">Paraphaeosphaeria minitans</name>
    <dbReference type="NCBI Taxonomy" id="565426"/>
    <lineage>
        <taxon>Eukaryota</taxon>
        <taxon>Fungi</taxon>
        <taxon>Dikarya</taxon>
        <taxon>Ascomycota</taxon>
        <taxon>Pezizomycotina</taxon>
        <taxon>Dothideomycetes</taxon>
        <taxon>Pleosporomycetidae</taxon>
        <taxon>Pleosporales</taxon>
        <taxon>Massarineae</taxon>
        <taxon>Didymosphaeriaceae</taxon>
        <taxon>Paraphaeosphaeria</taxon>
    </lineage>
</organism>
<keyword evidence="6" id="KW-0336">GPI-anchor</keyword>
<keyword evidence="12" id="KW-0449">Lipoprotein</keyword>
<comment type="caution">
    <text evidence="14">Lacks conserved residue(s) required for the propagation of feature annotation.</text>
</comment>
<keyword evidence="5" id="KW-0964">Secreted</keyword>
<proteinExistence type="inferred from homology"/>
<keyword evidence="11 14" id="KW-1015">Disulfide bond</keyword>
<dbReference type="Proteomes" id="UP000756921">
    <property type="component" value="Unassembled WGS sequence"/>
</dbReference>
<keyword evidence="8" id="KW-0732">Signal</keyword>
<evidence type="ECO:0000256" key="4">
    <source>
        <dbReference type="ARBA" id="ARBA00010031"/>
    </source>
</evidence>
<keyword evidence="9 15" id="KW-1133">Transmembrane helix</keyword>
<feature type="transmembrane region" description="Helical" evidence="15">
    <location>
        <begin position="165"/>
        <end position="188"/>
    </location>
</feature>
<evidence type="ECO:0000256" key="1">
    <source>
        <dbReference type="ARBA" id="ARBA00004141"/>
    </source>
</evidence>
<evidence type="ECO:0000256" key="13">
    <source>
        <dbReference type="ARBA" id="ARBA00038359"/>
    </source>
</evidence>
<dbReference type="GO" id="GO:0098552">
    <property type="term" value="C:side of membrane"/>
    <property type="evidence" value="ECO:0007669"/>
    <property type="project" value="UniProtKB-KW"/>
</dbReference>
<evidence type="ECO:0000256" key="3">
    <source>
        <dbReference type="ARBA" id="ARBA00004613"/>
    </source>
</evidence>
<keyword evidence="18" id="KW-1185">Reference proteome</keyword>
<evidence type="ECO:0000256" key="14">
    <source>
        <dbReference type="PROSITE-ProRule" id="PRU01356"/>
    </source>
</evidence>
<evidence type="ECO:0000313" key="18">
    <source>
        <dbReference type="Proteomes" id="UP000756921"/>
    </source>
</evidence>
<evidence type="ECO:0000259" key="16">
    <source>
        <dbReference type="PROSITE" id="PS52012"/>
    </source>
</evidence>
<dbReference type="Pfam" id="PF20684">
    <property type="entry name" value="Fung_rhodopsin"/>
    <property type="match status" value="1"/>
</dbReference>
<feature type="transmembrane region" description="Helical" evidence="15">
    <location>
        <begin position="120"/>
        <end position="145"/>
    </location>
</feature>
<keyword evidence="10 15" id="KW-0472">Membrane</keyword>
<keyword evidence="6" id="KW-0325">Glycoprotein</keyword>
<evidence type="ECO:0000256" key="7">
    <source>
        <dbReference type="ARBA" id="ARBA00022692"/>
    </source>
</evidence>
<sequence length="433" mass="47164">MGVCAQSGLLGQLPGCAVECFNASVSVRSCDLGSDTPEALDCLCSDVNFQTAFSTCVSSTCTVIESLQSTNASKSACGIPVRDNTAVMIGMTASFGSVAIVMVIMRLVSRGLSRDRTLGWDDLLIGVSGLCSFLQNVPVYVAGHFGFGKDMWVIPPDNITASLKWLYVAYFAYQLVEGFTQLSILAFYLRLVTSRRTKTVIWALVAVVSSFAIGNTFAMILQCRPIPFFWDGWRGDMAGKCTVNIRLFGFIRGGIEIVLDLVILALPLPMLSKLQMSLRKKLQIMSMFCVGFVITIVSCLRLWALVQFAQTTNPTYDNVSGLYWCVTEANLFVIVACMPAMRPIFRTVLPALFGSSHFSSQNSNYHNSSSAINGGGYGGNGGSGYGGRTRRTGMPMGMPLNVMVSRTLDVIVHQEDRSDSDVELVDKRNGERR</sequence>
<dbReference type="Pfam" id="PF05730">
    <property type="entry name" value="CFEM"/>
    <property type="match status" value="1"/>
</dbReference>
<dbReference type="OrthoDB" id="2496787at2759"/>
<evidence type="ECO:0000256" key="5">
    <source>
        <dbReference type="ARBA" id="ARBA00022525"/>
    </source>
</evidence>
<reference evidence="17" key="1">
    <citation type="journal article" date="2020" name="Mol. Plant Microbe Interact.">
        <title>Genome Sequence of the Biocontrol Agent Coniothyrium minitans strain Conio (IMI 134523).</title>
        <authorList>
            <person name="Patel D."/>
            <person name="Shittu T.A."/>
            <person name="Baroncelli R."/>
            <person name="Muthumeenakshi S."/>
            <person name="Osborne T.H."/>
            <person name="Janganan T.K."/>
            <person name="Sreenivasaprasad S."/>
        </authorList>
    </citation>
    <scope>NUCLEOTIDE SEQUENCE</scope>
    <source>
        <strain evidence="17">Conio</strain>
    </source>
</reference>
<comment type="caution">
    <text evidence="17">The sequence shown here is derived from an EMBL/GenBank/DDBJ whole genome shotgun (WGS) entry which is preliminary data.</text>
</comment>
<protein>
    <submittedName>
        <fullName evidence="17">CFEM domain-containing protein</fullName>
    </submittedName>
</protein>
<feature type="disulfide bond" evidence="14">
    <location>
        <begin position="44"/>
        <end position="77"/>
    </location>
</feature>
<evidence type="ECO:0000256" key="8">
    <source>
        <dbReference type="ARBA" id="ARBA00022729"/>
    </source>
</evidence>
<dbReference type="PANTHER" id="PTHR33048">
    <property type="entry name" value="PTH11-LIKE INTEGRAL MEMBRANE PROTEIN (AFU_ORTHOLOGUE AFUA_5G11245)"/>
    <property type="match status" value="1"/>
</dbReference>
<comment type="similarity">
    <text evidence="4">Belongs to the RBT5 family.</text>
</comment>
<feature type="transmembrane region" description="Helical" evidence="15">
    <location>
        <begin position="321"/>
        <end position="341"/>
    </location>
</feature>
<dbReference type="AlphaFoldDB" id="A0A9P6GNY3"/>
<name>A0A9P6GNY3_9PLEO</name>
<dbReference type="InterPro" id="IPR008427">
    <property type="entry name" value="Extracellular_membr_CFEM_dom"/>
</dbReference>
<feature type="transmembrane region" description="Helical" evidence="15">
    <location>
        <begin position="200"/>
        <end position="221"/>
    </location>
</feature>
<evidence type="ECO:0000256" key="11">
    <source>
        <dbReference type="ARBA" id="ARBA00023157"/>
    </source>
</evidence>